<dbReference type="InterPro" id="IPR019787">
    <property type="entry name" value="Znf_PHD-finger"/>
</dbReference>
<evidence type="ECO:0000256" key="2">
    <source>
        <dbReference type="ARBA" id="ARBA00022723"/>
    </source>
</evidence>
<dbReference type="InterPro" id="IPR001965">
    <property type="entry name" value="Znf_PHD"/>
</dbReference>
<dbReference type="PANTHER" id="PTHR46174:SF1">
    <property type="entry name" value="CXXC-TYPE ZINC FINGER PROTEIN 1"/>
    <property type="match status" value="1"/>
</dbReference>
<evidence type="ECO:0000313" key="9">
    <source>
        <dbReference type="EMBL" id="KAG0313767.1"/>
    </source>
</evidence>
<dbReference type="Gene3D" id="3.30.40.10">
    <property type="entry name" value="Zinc/RING finger domain, C3HC4 (zinc finger)"/>
    <property type="match status" value="1"/>
</dbReference>
<feature type="compositionally biased region" description="Basic and acidic residues" evidence="7">
    <location>
        <begin position="242"/>
        <end position="260"/>
    </location>
</feature>
<keyword evidence="3 6" id="KW-0863">Zinc-finger</keyword>
<feature type="region of interest" description="Disordered" evidence="7">
    <location>
        <begin position="626"/>
        <end position="678"/>
    </location>
</feature>
<feature type="region of interest" description="Disordered" evidence="7">
    <location>
        <begin position="540"/>
        <end position="561"/>
    </location>
</feature>
<dbReference type="InterPro" id="IPR013083">
    <property type="entry name" value="Znf_RING/FYVE/PHD"/>
</dbReference>
<evidence type="ECO:0000256" key="7">
    <source>
        <dbReference type="SAM" id="MobiDB-lite"/>
    </source>
</evidence>
<dbReference type="GO" id="GO:0045893">
    <property type="term" value="P:positive regulation of DNA-templated transcription"/>
    <property type="evidence" value="ECO:0007669"/>
    <property type="project" value="TreeGrafter"/>
</dbReference>
<feature type="compositionally biased region" description="Basic and acidic residues" evidence="7">
    <location>
        <begin position="135"/>
        <end position="156"/>
    </location>
</feature>
<feature type="domain" description="PHD-type" evidence="8">
    <location>
        <begin position="443"/>
        <end position="494"/>
    </location>
</feature>
<dbReference type="Proteomes" id="UP000823405">
    <property type="component" value="Unassembled WGS sequence"/>
</dbReference>
<feature type="compositionally biased region" description="Polar residues" evidence="7">
    <location>
        <begin position="232"/>
        <end position="241"/>
    </location>
</feature>
<evidence type="ECO:0000313" key="10">
    <source>
        <dbReference type="Proteomes" id="UP000823405"/>
    </source>
</evidence>
<feature type="compositionally biased region" description="Low complexity" evidence="7">
    <location>
        <begin position="339"/>
        <end position="351"/>
    </location>
</feature>
<feature type="region of interest" description="Disordered" evidence="7">
    <location>
        <begin position="1"/>
        <end position="431"/>
    </location>
</feature>
<keyword evidence="4" id="KW-0862">Zinc</keyword>
<dbReference type="PROSITE" id="PS50016">
    <property type="entry name" value="ZF_PHD_2"/>
    <property type="match status" value="1"/>
</dbReference>
<dbReference type="PANTHER" id="PTHR46174">
    <property type="entry name" value="CXXC-TYPE ZINC FINGER PROTEIN 1"/>
    <property type="match status" value="1"/>
</dbReference>
<evidence type="ECO:0000256" key="6">
    <source>
        <dbReference type="PROSITE-ProRule" id="PRU00146"/>
    </source>
</evidence>
<dbReference type="EMBL" id="JAAAIN010000493">
    <property type="protein sequence ID" value="KAG0313767.1"/>
    <property type="molecule type" value="Genomic_DNA"/>
</dbReference>
<comment type="subcellular location">
    <subcellularLocation>
        <location evidence="1">Nucleus</location>
    </subcellularLocation>
</comment>
<evidence type="ECO:0000256" key="4">
    <source>
        <dbReference type="ARBA" id="ARBA00022833"/>
    </source>
</evidence>
<accession>A0A9P6RBF9</accession>
<feature type="compositionally biased region" description="Polar residues" evidence="7">
    <location>
        <begin position="171"/>
        <end position="202"/>
    </location>
</feature>
<organism evidence="9 10">
    <name type="scientific">Linnemannia gamsii</name>
    <dbReference type="NCBI Taxonomy" id="64522"/>
    <lineage>
        <taxon>Eukaryota</taxon>
        <taxon>Fungi</taxon>
        <taxon>Fungi incertae sedis</taxon>
        <taxon>Mucoromycota</taxon>
        <taxon>Mortierellomycotina</taxon>
        <taxon>Mortierellomycetes</taxon>
        <taxon>Mortierellales</taxon>
        <taxon>Mortierellaceae</taxon>
        <taxon>Linnemannia</taxon>
    </lineage>
</organism>
<comment type="caution">
    <text evidence="9">The sequence shown here is derived from an EMBL/GenBank/DDBJ whole genome shotgun (WGS) entry which is preliminary data.</text>
</comment>
<feature type="compositionally biased region" description="Basic and acidic residues" evidence="7">
    <location>
        <begin position="1"/>
        <end position="11"/>
    </location>
</feature>
<keyword evidence="10" id="KW-1185">Reference proteome</keyword>
<gene>
    <name evidence="9" type="ORF">BGZ97_009932</name>
</gene>
<keyword evidence="5" id="KW-0539">Nucleus</keyword>
<feature type="compositionally biased region" description="Polar residues" evidence="7">
    <location>
        <begin position="372"/>
        <end position="381"/>
    </location>
</feature>
<evidence type="ECO:0000259" key="8">
    <source>
        <dbReference type="PROSITE" id="PS50016"/>
    </source>
</evidence>
<feature type="compositionally biased region" description="Basic and acidic residues" evidence="7">
    <location>
        <begin position="281"/>
        <end position="298"/>
    </location>
</feature>
<feature type="compositionally biased region" description="Basic and acidic residues" evidence="7">
    <location>
        <begin position="310"/>
        <end position="320"/>
    </location>
</feature>
<feature type="compositionally biased region" description="Basic and acidic residues" evidence="7">
    <location>
        <begin position="20"/>
        <end position="84"/>
    </location>
</feature>
<dbReference type="SMART" id="SM00249">
    <property type="entry name" value="PHD"/>
    <property type="match status" value="1"/>
</dbReference>
<dbReference type="GO" id="GO:0008270">
    <property type="term" value="F:zinc ion binding"/>
    <property type="evidence" value="ECO:0007669"/>
    <property type="project" value="UniProtKB-KW"/>
</dbReference>
<protein>
    <recommendedName>
        <fullName evidence="8">PHD-type domain-containing protein</fullName>
    </recommendedName>
</protein>
<evidence type="ECO:0000256" key="3">
    <source>
        <dbReference type="ARBA" id="ARBA00022771"/>
    </source>
</evidence>
<evidence type="ECO:0000256" key="5">
    <source>
        <dbReference type="ARBA" id="ARBA00023242"/>
    </source>
</evidence>
<dbReference type="PROSITE" id="PS01359">
    <property type="entry name" value="ZF_PHD_1"/>
    <property type="match status" value="1"/>
</dbReference>
<evidence type="ECO:0000256" key="1">
    <source>
        <dbReference type="ARBA" id="ARBA00004123"/>
    </source>
</evidence>
<dbReference type="GO" id="GO:0048188">
    <property type="term" value="C:Set1C/COMPASS complex"/>
    <property type="evidence" value="ECO:0007669"/>
    <property type="project" value="InterPro"/>
</dbReference>
<feature type="compositionally biased region" description="Low complexity" evidence="7">
    <location>
        <begin position="261"/>
        <end position="280"/>
    </location>
</feature>
<feature type="region of interest" description="Disordered" evidence="7">
    <location>
        <begin position="738"/>
        <end position="778"/>
    </location>
</feature>
<feature type="compositionally biased region" description="Basic and acidic residues" evidence="7">
    <location>
        <begin position="203"/>
        <end position="212"/>
    </location>
</feature>
<dbReference type="OrthoDB" id="436852at2759"/>
<dbReference type="SUPFAM" id="SSF57903">
    <property type="entry name" value="FYVE/PHD zinc finger"/>
    <property type="match status" value="1"/>
</dbReference>
<dbReference type="InterPro" id="IPR037869">
    <property type="entry name" value="Spp1/CFP1"/>
</dbReference>
<dbReference type="AlphaFoldDB" id="A0A9P6RBF9"/>
<dbReference type="InterPro" id="IPR019786">
    <property type="entry name" value="Zinc_finger_PHD-type_CS"/>
</dbReference>
<proteinExistence type="predicted"/>
<feature type="non-terminal residue" evidence="9">
    <location>
        <position position="860"/>
    </location>
</feature>
<feature type="compositionally biased region" description="Polar residues" evidence="7">
    <location>
        <begin position="769"/>
        <end position="778"/>
    </location>
</feature>
<sequence>DSRPQESRPQESRPQASRPQESRPQESRPQESRPQESRPQESRPQESRLQDSRPQESRPQESRPQESRTQESRTQEYRLQEPHLQEPQLKESIGVFKHMLELPGGGRIELPSKKSRIDTFSAPAPEIDAQAKVPRGSETRRPLDISDKSPVKRDPVHNQPIELPKPAPTPTKDSPASSRNIPAKVVSSQQPFPMSLPFTESSKAPRMDDVSPRETSAIKASSTLEVPEPHQANGSSTSAKKSQQDGDRDRDRERDRDRPKATTSKDSSKSSKASTGGSSTPKEKKLSKKDILMDRIQDEEVVSVAPKSSKSHDASKKSHDIDEDMPSPKLPSKFQSTNKKSSLSAQSQGSSLKKRFSRTTGSEDGHLGSMGSKAQETQDSPASHDRTASSEGSRGKSSKSHSSVKLESEQLPTKAQKSSSSSSNQVIAKAEDVEMGEPDRGEGLYCICRTAYDESRFMIACDGCDDWFHGDCVGVAEKDSDMVDKYYCKRCEEKGRHGSMKKKCFREGCQKPAGRKSKYCSKECGLLVATQRIQESQEKVFGESNQTDLPPGQVQQQQHLQRRRRLTLADLDDRQRLLGIREKMAHVRKVCAILEERAKQLDVCVDRQVRQDLGLLDLSTVAGLNALSSSPQTGTNGEGKSTATAGGDMDEEDEGVLRSGSGSKSKVSKAKALKDKAAAKEKDKDALCGFDYSLVWDDAQDIARKDRAALSSLVSTPVGSRASSVAPPSFGVVVVTPKKQHNGTESSSDHKSKAEGGAQNGESGGVHTPSASGEAGSNTTTALASLSYLETVGRRVCMSRRGCDRHIGWQKLKAAELELEQTLQNKLLRTLKAEAKLVKGRMKRRRNDLSARILNGTIEH</sequence>
<reference evidence="9" key="1">
    <citation type="journal article" date="2020" name="Fungal Divers.">
        <title>Resolving the Mortierellaceae phylogeny through synthesis of multi-gene phylogenetics and phylogenomics.</title>
        <authorList>
            <person name="Vandepol N."/>
            <person name="Liber J."/>
            <person name="Desiro A."/>
            <person name="Na H."/>
            <person name="Kennedy M."/>
            <person name="Barry K."/>
            <person name="Grigoriev I.V."/>
            <person name="Miller A.N."/>
            <person name="O'Donnell K."/>
            <person name="Stajich J.E."/>
            <person name="Bonito G."/>
        </authorList>
    </citation>
    <scope>NUCLEOTIDE SEQUENCE</scope>
    <source>
        <strain evidence="9">NVP60</strain>
    </source>
</reference>
<dbReference type="Pfam" id="PF00628">
    <property type="entry name" value="PHD"/>
    <property type="match status" value="1"/>
</dbReference>
<dbReference type="CDD" id="cd15560">
    <property type="entry name" value="PHD2_3_BPTF"/>
    <property type="match status" value="1"/>
</dbReference>
<keyword evidence="2" id="KW-0479">Metal-binding</keyword>
<dbReference type="InterPro" id="IPR011011">
    <property type="entry name" value="Znf_FYVE_PHD"/>
</dbReference>
<feature type="compositionally biased region" description="Polar residues" evidence="7">
    <location>
        <begin position="626"/>
        <end position="644"/>
    </location>
</feature>
<name>A0A9P6RBF9_9FUNG</name>